<reference evidence="1 2" key="1">
    <citation type="journal article" date="2016" name="Nat. Commun.">
        <title>Thousands of microbial genomes shed light on interconnected biogeochemical processes in an aquifer system.</title>
        <authorList>
            <person name="Anantharaman K."/>
            <person name="Brown C.T."/>
            <person name="Hug L.A."/>
            <person name="Sharon I."/>
            <person name="Castelle C.J."/>
            <person name="Probst A.J."/>
            <person name="Thomas B.C."/>
            <person name="Singh A."/>
            <person name="Wilkins M.J."/>
            <person name="Karaoz U."/>
            <person name="Brodie E.L."/>
            <person name="Williams K.H."/>
            <person name="Hubbard S.S."/>
            <person name="Banfield J.F."/>
        </authorList>
    </citation>
    <scope>NUCLEOTIDE SEQUENCE [LARGE SCALE GENOMIC DNA]</scope>
</reference>
<sequence length="141" mass="15528">MLELKFAATRAGIAAQERLKEEHSSSSVLWGEIEGEGMNIPLVLVLSSGARAVYEVDNFTFSSYTIKPEEGHYIITETGVDSLAILRVGSHGQVEVQGGNVNEWLPIDSKKQRLGLAIITAKEGNNSMQRFWAKAFAFNKE</sequence>
<organism evidence="1 2">
    <name type="scientific">Candidatus Beckwithbacteria bacterium RIFCSPLOWO2_02_FULL_47_23</name>
    <dbReference type="NCBI Taxonomy" id="1797463"/>
    <lineage>
        <taxon>Bacteria</taxon>
        <taxon>Candidatus Beckwithiibacteriota</taxon>
    </lineage>
</organism>
<gene>
    <name evidence="1" type="ORF">A3I57_00710</name>
</gene>
<evidence type="ECO:0000313" key="1">
    <source>
        <dbReference type="EMBL" id="OGD60760.1"/>
    </source>
</evidence>
<evidence type="ECO:0000313" key="2">
    <source>
        <dbReference type="Proteomes" id="UP000176364"/>
    </source>
</evidence>
<proteinExistence type="predicted"/>
<dbReference type="Proteomes" id="UP000176364">
    <property type="component" value="Unassembled WGS sequence"/>
</dbReference>
<protein>
    <submittedName>
        <fullName evidence="1">Uncharacterized protein</fullName>
    </submittedName>
</protein>
<comment type="caution">
    <text evidence="1">The sequence shown here is derived from an EMBL/GenBank/DDBJ whole genome shotgun (WGS) entry which is preliminary data.</text>
</comment>
<name>A0A1F5E0C8_9BACT</name>
<dbReference type="EMBL" id="MEZQ01000021">
    <property type="protein sequence ID" value="OGD60760.1"/>
    <property type="molecule type" value="Genomic_DNA"/>
</dbReference>
<dbReference type="AlphaFoldDB" id="A0A1F5E0C8"/>
<accession>A0A1F5E0C8</accession>